<keyword evidence="2" id="KW-0479">Metal-binding</keyword>
<comment type="caution">
    <text evidence="3">The sequence shown here is derived from an EMBL/GenBank/DDBJ whole genome shotgun (WGS) entry which is preliminary data.</text>
</comment>
<keyword evidence="1" id="KW-0560">Oxidoreductase</keyword>
<dbReference type="InterPro" id="IPR029014">
    <property type="entry name" value="NiFe-Hase_large"/>
</dbReference>
<keyword evidence="2" id="KW-0533">Nickel</keyword>
<organism evidence="3 4">
    <name type="scientific">Mycobacterium kansasii</name>
    <dbReference type="NCBI Taxonomy" id="1768"/>
    <lineage>
        <taxon>Bacteria</taxon>
        <taxon>Bacillati</taxon>
        <taxon>Actinomycetota</taxon>
        <taxon>Actinomycetes</taxon>
        <taxon>Mycobacteriales</taxon>
        <taxon>Mycobacteriaceae</taxon>
        <taxon>Mycobacterium</taxon>
    </lineage>
</organism>
<dbReference type="GO" id="GO:0016151">
    <property type="term" value="F:nickel cation binding"/>
    <property type="evidence" value="ECO:0007669"/>
    <property type="project" value="InterPro"/>
</dbReference>
<evidence type="ECO:0000256" key="1">
    <source>
        <dbReference type="ARBA" id="ARBA00023002"/>
    </source>
</evidence>
<dbReference type="EMBL" id="MVBN01000008">
    <property type="protein sequence ID" value="OOK68326.1"/>
    <property type="molecule type" value="Genomic_DNA"/>
</dbReference>
<dbReference type="SUPFAM" id="SSF56762">
    <property type="entry name" value="HydB/Nqo4-like"/>
    <property type="match status" value="1"/>
</dbReference>
<feature type="binding site" evidence="2">
    <location>
        <position position="107"/>
    </location>
    <ligand>
        <name>Fe cation</name>
        <dbReference type="ChEBI" id="CHEBI:24875"/>
    </ligand>
</feature>
<feature type="binding site" evidence="2">
    <location>
        <position position="60"/>
    </location>
    <ligand>
        <name>Mg(2+)</name>
        <dbReference type="ChEBI" id="CHEBI:18420"/>
    </ligand>
</feature>
<dbReference type="Gene3D" id="1.10.645.10">
    <property type="entry name" value="Cytochrome-c3 Hydrogenase, chain B"/>
    <property type="match status" value="1"/>
</dbReference>
<comment type="cofactor">
    <cofactor evidence="2">
        <name>Ni(2+)</name>
        <dbReference type="ChEBI" id="CHEBI:49786"/>
    </cofactor>
</comment>
<comment type="cofactor">
    <cofactor evidence="2">
        <name>Fe cation</name>
        <dbReference type="ChEBI" id="CHEBI:24875"/>
    </cofactor>
</comment>
<dbReference type="InterPro" id="IPR001501">
    <property type="entry name" value="Ni-dep_hyd_lsu"/>
</dbReference>
<dbReference type="AlphaFoldDB" id="A0A1V3WPH0"/>
<sequence>MVYAIEEALRIIDGYQRPSRPFVEVPVRAGVGHGVSEAPRGLLYHRYEIDDDGLISAATIIPPTSQNQAAIENDLARVVSANLALADAELTTLCERVIRNYDPCISCSAHFLTLTVQRE</sequence>
<reference evidence="3 4" key="1">
    <citation type="submission" date="2017-02" db="EMBL/GenBank/DDBJ databases">
        <title>Complete genome sequences of Mycobacterium kansasii strains isolated from rhesus macaques.</title>
        <authorList>
            <person name="Panda A."/>
            <person name="Nagaraj S."/>
            <person name="Zhao X."/>
            <person name="Tettelin H."/>
            <person name="Detolla L.J."/>
        </authorList>
    </citation>
    <scope>NUCLEOTIDE SEQUENCE [LARGE SCALE GENOMIC DNA]</scope>
    <source>
        <strain evidence="3 4">11-3469</strain>
    </source>
</reference>
<proteinExistence type="predicted"/>
<feature type="binding site" evidence="2">
    <location>
        <position position="110"/>
    </location>
    <ligand>
        <name>Mg(2+)</name>
        <dbReference type="ChEBI" id="CHEBI:18420"/>
    </ligand>
</feature>
<dbReference type="Proteomes" id="UP000188532">
    <property type="component" value="Unassembled WGS sequence"/>
</dbReference>
<keyword evidence="2" id="KW-0460">Magnesium</keyword>
<protein>
    <submittedName>
        <fullName evidence="3">Nickel-dependent hydrogenase family protein</fullName>
    </submittedName>
</protein>
<dbReference type="Pfam" id="PF00374">
    <property type="entry name" value="NiFeSe_Hases"/>
    <property type="match status" value="1"/>
</dbReference>
<name>A0A1V3WPH0_MYCKA</name>
<evidence type="ECO:0000313" key="4">
    <source>
        <dbReference type="Proteomes" id="UP000188532"/>
    </source>
</evidence>
<accession>A0A1V3WPH0</accession>
<feature type="binding site" evidence="2">
    <location>
        <position position="104"/>
    </location>
    <ligand>
        <name>Ni(2+)</name>
        <dbReference type="ChEBI" id="CHEBI:49786"/>
    </ligand>
</feature>
<dbReference type="PANTHER" id="PTHR43600:SF4">
    <property type="entry name" value="CYTOSOLIC NIFE-HYDROGENASE, ALPHA SUBUNIT"/>
    <property type="match status" value="1"/>
</dbReference>
<evidence type="ECO:0000256" key="2">
    <source>
        <dbReference type="PIRSR" id="PIRSR601501-1"/>
    </source>
</evidence>
<dbReference type="GO" id="GO:0008901">
    <property type="term" value="F:ferredoxin hydrogenase activity"/>
    <property type="evidence" value="ECO:0007669"/>
    <property type="project" value="InterPro"/>
</dbReference>
<dbReference type="PANTHER" id="PTHR43600">
    <property type="entry name" value="COENZYME F420 HYDROGENASE, SUBUNIT ALPHA"/>
    <property type="match status" value="1"/>
</dbReference>
<evidence type="ECO:0000313" key="3">
    <source>
        <dbReference type="EMBL" id="OOK68326.1"/>
    </source>
</evidence>
<gene>
    <name evidence="3" type="ORF">BZL29_7032</name>
</gene>
<dbReference type="InterPro" id="IPR018194">
    <property type="entry name" value="Ni-dep_hyd_lsu_Ni_BS"/>
</dbReference>
<dbReference type="PROSITE" id="PS00508">
    <property type="entry name" value="NI_HGENASE_L_2"/>
    <property type="match status" value="1"/>
</dbReference>
<keyword evidence="2" id="KW-0408">Iron</keyword>